<keyword evidence="2" id="KW-0472">Membrane</keyword>
<evidence type="ECO:0000313" key="3">
    <source>
        <dbReference type="Proteomes" id="UP000887560"/>
    </source>
</evidence>
<keyword evidence="3" id="KW-1185">Reference proteome</keyword>
<evidence type="ECO:0000313" key="4">
    <source>
        <dbReference type="WBParaSite" id="scf7180000419705.g4206"/>
    </source>
</evidence>
<feature type="region of interest" description="Disordered" evidence="1">
    <location>
        <begin position="76"/>
        <end position="139"/>
    </location>
</feature>
<feature type="transmembrane region" description="Helical" evidence="2">
    <location>
        <begin position="235"/>
        <end position="254"/>
    </location>
</feature>
<evidence type="ECO:0000256" key="1">
    <source>
        <dbReference type="SAM" id="MobiDB-lite"/>
    </source>
</evidence>
<sequence>MSTTNSTSTFSGSPSFPDSAEVTVSLTESGDNPPQQQQQVVVQPQPEAVQKPKNQLYEQIPVLSFPPVKKPLVVEQQVSPQLDQKGSPVQTSSAQTSSAQTETSPTSPNPQSPAGPSPRVELLTQPSPQKKPVVKPHPIGTAFFDNTTVTAFDLMPQEMRSSLSGEDDSRDNDFVDTPEPIAENPVWRGMEETKIDPKFEPKYAYVVDLSADHLPRQTIKREEPIILPKRFDKTIILTTGLISSFVVIGVFFLVRGKKR</sequence>
<dbReference type="WBParaSite" id="scf7180000419705.g4206">
    <property type="protein sequence ID" value="scf7180000419705.g4206"/>
    <property type="gene ID" value="scf7180000419705.g4206"/>
</dbReference>
<feature type="region of interest" description="Disordered" evidence="1">
    <location>
        <begin position="1"/>
        <end position="48"/>
    </location>
</feature>
<organism evidence="3 4">
    <name type="scientific">Meloidogyne floridensis</name>
    <dbReference type="NCBI Taxonomy" id="298350"/>
    <lineage>
        <taxon>Eukaryota</taxon>
        <taxon>Metazoa</taxon>
        <taxon>Ecdysozoa</taxon>
        <taxon>Nematoda</taxon>
        <taxon>Chromadorea</taxon>
        <taxon>Rhabditida</taxon>
        <taxon>Tylenchina</taxon>
        <taxon>Tylenchomorpha</taxon>
        <taxon>Tylenchoidea</taxon>
        <taxon>Meloidogynidae</taxon>
        <taxon>Meloidogyninae</taxon>
        <taxon>Meloidogyne</taxon>
    </lineage>
</organism>
<feature type="compositionally biased region" description="Low complexity" evidence="1">
    <location>
        <begin position="87"/>
        <end position="106"/>
    </location>
</feature>
<name>A0A915NRY8_9BILA</name>
<accession>A0A915NRY8</accession>
<feature type="compositionally biased region" description="Polar residues" evidence="1">
    <location>
        <begin position="22"/>
        <end position="32"/>
    </location>
</feature>
<feature type="compositionally biased region" description="Low complexity" evidence="1">
    <location>
        <begin position="1"/>
        <end position="19"/>
    </location>
</feature>
<keyword evidence="2" id="KW-1133">Transmembrane helix</keyword>
<proteinExistence type="predicted"/>
<reference evidence="4" key="1">
    <citation type="submission" date="2022-11" db="UniProtKB">
        <authorList>
            <consortium name="WormBaseParasite"/>
        </authorList>
    </citation>
    <scope>IDENTIFICATION</scope>
</reference>
<protein>
    <submittedName>
        <fullName evidence="4">Uncharacterized protein</fullName>
    </submittedName>
</protein>
<evidence type="ECO:0000256" key="2">
    <source>
        <dbReference type="SAM" id="Phobius"/>
    </source>
</evidence>
<keyword evidence="2" id="KW-0812">Transmembrane</keyword>
<dbReference type="Proteomes" id="UP000887560">
    <property type="component" value="Unplaced"/>
</dbReference>
<feature type="compositionally biased region" description="Low complexity" evidence="1">
    <location>
        <begin position="33"/>
        <end position="48"/>
    </location>
</feature>
<feature type="compositionally biased region" description="Pro residues" evidence="1">
    <location>
        <begin position="107"/>
        <end position="116"/>
    </location>
</feature>
<dbReference type="AlphaFoldDB" id="A0A915NRY8"/>